<dbReference type="Proteomes" id="UP000243463">
    <property type="component" value="Unassembled WGS sequence"/>
</dbReference>
<evidence type="ECO:0000259" key="3">
    <source>
        <dbReference type="PROSITE" id="PS51186"/>
    </source>
</evidence>
<evidence type="ECO:0000313" key="4">
    <source>
        <dbReference type="EMBL" id="SNQ28465.1"/>
    </source>
</evidence>
<dbReference type="AlphaFoldDB" id="A0A217ED80"/>
<dbReference type="PROSITE" id="PS51186">
    <property type="entry name" value="GNAT"/>
    <property type="match status" value="1"/>
</dbReference>
<dbReference type="GO" id="GO:0016747">
    <property type="term" value="F:acyltransferase activity, transferring groups other than amino-acyl groups"/>
    <property type="evidence" value="ECO:0007669"/>
    <property type="project" value="InterPro"/>
</dbReference>
<sequence>MNQNKQTKEPTKLVIRAAKCSDIDELMNVEQSANQAFLAIPHLAWLAEIDLLPVEYHQKFIVNDYSAVAVIDEQVVGFIYAMRYEEDLYILEVDVDRAKQQQGIGQQLFKYMTSLAQKDGFKRITLTTFTDVAWNAPFYRKLGFEVMPAPLPAYLVDKIDREVSFGFERASRTAMYFNL</sequence>
<dbReference type="GO" id="GO:0005840">
    <property type="term" value="C:ribosome"/>
    <property type="evidence" value="ECO:0007669"/>
    <property type="project" value="UniProtKB-KW"/>
</dbReference>
<organism evidence="4 5">
    <name type="scientific">Acinetobacter apis</name>
    <dbReference type="NCBI Taxonomy" id="1229165"/>
    <lineage>
        <taxon>Bacteria</taxon>
        <taxon>Pseudomonadati</taxon>
        <taxon>Pseudomonadota</taxon>
        <taxon>Gammaproteobacteria</taxon>
        <taxon>Moraxellales</taxon>
        <taxon>Moraxellaceae</taxon>
        <taxon>Acinetobacter</taxon>
    </lineage>
</organism>
<gene>
    <name evidence="4" type="ORF">SAMN05444584_0388</name>
</gene>
<protein>
    <submittedName>
        <fullName evidence="4">Ribosomal protein S18 acetylase RimI</fullName>
    </submittedName>
</protein>
<keyword evidence="4" id="KW-0687">Ribonucleoprotein</keyword>
<dbReference type="PANTHER" id="PTHR43800:SF1">
    <property type="entry name" value="PEPTIDYL-LYSINE N-ACETYLTRANSFERASE YJAB"/>
    <property type="match status" value="1"/>
</dbReference>
<keyword evidence="5" id="KW-1185">Reference proteome</keyword>
<dbReference type="Pfam" id="PF00583">
    <property type="entry name" value="Acetyltransf_1"/>
    <property type="match status" value="1"/>
</dbReference>
<evidence type="ECO:0000256" key="2">
    <source>
        <dbReference type="ARBA" id="ARBA00023315"/>
    </source>
</evidence>
<dbReference type="Gene3D" id="3.40.630.30">
    <property type="match status" value="1"/>
</dbReference>
<dbReference type="InterPro" id="IPR000182">
    <property type="entry name" value="GNAT_dom"/>
</dbReference>
<dbReference type="EMBL" id="FZLN01000001">
    <property type="protein sequence ID" value="SNQ28465.1"/>
    <property type="molecule type" value="Genomic_DNA"/>
</dbReference>
<dbReference type="CDD" id="cd04301">
    <property type="entry name" value="NAT_SF"/>
    <property type="match status" value="1"/>
</dbReference>
<dbReference type="InterPro" id="IPR016181">
    <property type="entry name" value="Acyl_CoA_acyltransferase"/>
</dbReference>
<keyword evidence="1" id="KW-0808">Transferase</keyword>
<keyword evidence="2" id="KW-0012">Acyltransferase</keyword>
<dbReference type="RefSeq" id="WP_088822511.1">
    <property type="nucleotide sequence ID" value="NZ_FZLN01000001.1"/>
</dbReference>
<evidence type="ECO:0000256" key="1">
    <source>
        <dbReference type="ARBA" id="ARBA00022679"/>
    </source>
</evidence>
<feature type="domain" description="N-acetyltransferase" evidence="3">
    <location>
        <begin position="13"/>
        <end position="170"/>
    </location>
</feature>
<proteinExistence type="predicted"/>
<dbReference type="PANTHER" id="PTHR43800">
    <property type="entry name" value="PEPTIDYL-LYSINE N-ACETYLTRANSFERASE YJAB"/>
    <property type="match status" value="1"/>
</dbReference>
<dbReference type="SUPFAM" id="SSF55729">
    <property type="entry name" value="Acyl-CoA N-acyltransferases (Nat)"/>
    <property type="match status" value="1"/>
</dbReference>
<name>A0A217ED80_9GAMM</name>
<evidence type="ECO:0000313" key="5">
    <source>
        <dbReference type="Proteomes" id="UP000243463"/>
    </source>
</evidence>
<reference evidence="5" key="1">
    <citation type="submission" date="2017-06" db="EMBL/GenBank/DDBJ databases">
        <authorList>
            <person name="Varghese N."/>
            <person name="Submissions S."/>
        </authorList>
    </citation>
    <scope>NUCLEOTIDE SEQUENCE [LARGE SCALE GENOMIC DNA]</scope>
    <source>
        <strain evidence="5">ANC 5114</strain>
    </source>
</reference>
<keyword evidence="4" id="KW-0689">Ribosomal protein</keyword>
<dbReference type="OrthoDB" id="572496at2"/>
<accession>A0A217ED80</accession>